<feature type="non-terminal residue" evidence="6">
    <location>
        <position position="1"/>
    </location>
</feature>
<proteinExistence type="predicted"/>
<evidence type="ECO:0000256" key="1">
    <source>
        <dbReference type="ARBA" id="ARBA00004141"/>
    </source>
</evidence>
<dbReference type="OrthoDB" id="2020542at2759"/>
<dbReference type="PANTHER" id="PTHR11827">
    <property type="entry name" value="SOLUTE CARRIER FAMILY 12, CATION COTRANSPORTERS"/>
    <property type="match status" value="1"/>
</dbReference>
<organism evidence="6 7">
    <name type="scientific">Streblomastix strix</name>
    <dbReference type="NCBI Taxonomy" id="222440"/>
    <lineage>
        <taxon>Eukaryota</taxon>
        <taxon>Metamonada</taxon>
        <taxon>Preaxostyla</taxon>
        <taxon>Oxymonadida</taxon>
        <taxon>Streblomastigidae</taxon>
        <taxon>Streblomastix</taxon>
    </lineage>
</organism>
<feature type="domain" description="SLC12A transporter C-terminal" evidence="5">
    <location>
        <begin position="68"/>
        <end position="179"/>
    </location>
</feature>
<comment type="subcellular location">
    <subcellularLocation>
        <location evidence="1">Membrane</location>
        <topology evidence="1">Multi-pass membrane protein</topology>
    </subcellularLocation>
</comment>
<evidence type="ECO:0000256" key="2">
    <source>
        <dbReference type="ARBA" id="ARBA00022692"/>
    </source>
</evidence>
<dbReference type="GO" id="GO:0015377">
    <property type="term" value="F:chloride:monoatomic cation symporter activity"/>
    <property type="evidence" value="ECO:0007669"/>
    <property type="project" value="InterPro"/>
</dbReference>
<dbReference type="InterPro" id="IPR004842">
    <property type="entry name" value="SLC12A_fam"/>
</dbReference>
<name>A0A5J4Q749_9EUKA</name>
<evidence type="ECO:0000313" key="6">
    <source>
        <dbReference type="EMBL" id="KAA6317786.1"/>
    </source>
</evidence>
<dbReference type="GO" id="GO:0016020">
    <property type="term" value="C:membrane"/>
    <property type="evidence" value="ECO:0007669"/>
    <property type="project" value="UniProtKB-SubCell"/>
</dbReference>
<protein>
    <recommendedName>
        <fullName evidence="5">SLC12A transporter C-terminal domain-containing protein</fullName>
    </recommendedName>
</protein>
<sequence>PSKLSTVSSEAVCDQGQFNSIPNLSLQTKDVQASQLQNALFDHTLLNLNAQLTSDLDTPQDSARHESNLVSFAQQLTQGSGLVVFGGIQEDDPIALFKNRNKNKRSTNDIDSSPLNLLRASIDAFKQRLIQNKIDAFVEGVCSSNFFEGVSALSQCVGIGQLKPNLICLGWPVNWRRGHNGSSLNQRDEKQIIFKQQQLQLIGSQEEGNQLF</sequence>
<dbReference type="Pfam" id="PF03522">
    <property type="entry name" value="SLC12"/>
    <property type="match status" value="1"/>
</dbReference>
<gene>
    <name evidence="6" type="ORF">EZS28_055040</name>
</gene>
<evidence type="ECO:0000259" key="5">
    <source>
        <dbReference type="Pfam" id="PF03522"/>
    </source>
</evidence>
<reference evidence="6 7" key="1">
    <citation type="submission" date="2019-03" db="EMBL/GenBank/DDBJ databases">
        <title>Single cell metagenomics reveals metabolic interactions within the superorganism composed of flagellate Streblomastix strix and complex community of Bacteroidetes bacteria on its surface.</title>
        <authorList>
            <person name="Treitli S.C."/>
            <person name="Kolisko M."/>
            <person name="Husnik F."/>
            <person name="Keeling P."/>
            <person name="Hampl V."/>
        </authorList>
    </citation>
    <scope>NUCLEOTIDE SEQUENCE [LARGE SCALE GENOMIC DNA]</scope>
    <source>
        <strain evidence="6">ST1C</strain>
    </source>
</reference>
<dbReference type="EMBL" id="SNRW01046486">
    <property type="protein sequence ID" value="KAA6317786.1"/>
    <property type="molecule type" value="Genomic_DNA"/>
</dbReference>
<accession>A0A5J4Q749</accession>
<dbReference type="InterPro" id="IPR018491">
    <property type="entry name" value="SLC12_C"/>
</dbReference>
<evidence type="ECO:0000256" key="3">
    <source>
        <dbReference type="ARBA" id="ARBA00022989"/>
    </source>
</evidence>
<comment type="caution">
    <text evidence="6">The sequence shown here is derived from an EMBL/GenBank/DDBJ whole genome shotgun (WGS) entry which is preliminary data.</text>
</comment>
<keyword evidence="4" id="KW-0472">Membrane</keyword>
<feature type="non-terminal residue" evidence="6">
    <location>
        <position position="212"/>
    </location>
</feature>
<evidence type="ECO:0000256" key="4">
    <source>
        <dbReference type="ARBA" id="ARBA00023136"/>
    </source>
</evidence>
<dbReference type="Proteomes" id="UP000324800">
    <property type="component" value="Unassembled WGS sequence"/>
</dbReference>
<evidence type="ECO:0000313" key="7">
    <source>
        <dbReference type="Proteomes" id="UP000324800"/>
    </source>
</evidence>
<keyword evidence="3" id="KW-1133">Transmembrane helix</keyword>
<dbReference type="AlphaFoldDB" id="A0A5J4Q749"/>
<keyword evidence="2" id="KW-0812">Transmembrane</keyword>
<dbReference type="PANTHER" id="PTHR11827:SF72">
    <property type="entry name" value="GH08340P"/>
    <property type="match status" value="1"/>
</dbReference>